<keyword evidence="1" id="KW-0812">Transmembrane</keyword>
<keyword evidence="1" id="KW-1133">Transmembrane helix</keyword>
<dbReference type="AlphaFoldDB" id="A0A5C4IY89"/>
<dbReference type="EMBL" id="VCKW01000488">
    <property type="protein sequence ID" value="TMQ84004.1"/>
    <property type="molecule type" value="Genomic_DNA"/>
</dbReference>
<organism evidence="2 3">
    <name type="scientific">Actinomadura soli</name>
    <dbReference type="NCBI Taxonomy" id="2508997"/>
    <lineage>
        <taxon>Bacteria</taxon>
        <taxon>Bacillati</taxon>
        <taxon>Actinomycetota</taxon>
        <taxon>Actinomycetes</taxon>
        <taxon>Streptosporangiales</taxon>
        <taxon>Thermomonosporaceae</taxon>
        <taxon>Actinomadura</taxon>
    </lineage>
</organism>
<sequence length="73" mass="7879">MCALLGWGAMAVLERFTRHARAIWGVLAAAVLVLSFVPIGIEEATASTRTMLTIIHIAVAVALLPLLRRRAAR</sequence>
<evidence type="ECO:0000313" key="2">
    <source>
        <dbReference type="EMBL" id="TMQ84004.1"/>
    </source>
</evidence>
<name>A0A5C4IY89_9ACTN</name>
<comment type="caution">
    <text evidence="2">The sequence shown here is derived from an EMBL/GenBank/DDBJ whole genome shotgun (WGS) entry which is preliminary data.</text>
</comment>
<dbReference type="Pfam" id="PF19545">
    <property type="entry name" value="DUF6069"/>
    <property type="match status" value="1"/>
</dbReference>
<dbReference type="InterPro" id="IPR045713">
    <property type="entry name" value="DUF6069"/>
</dbReference>
<gene>
    <name evidence="2" type="ORF">ETD83_41040</name>
</gene>
<dbReference type="Proteomes" id="UP000309174">
    <property type="component" value="Unassembled WGS sequence"/>
</dbReference>
<proteinExistence type="predicted"/>
<protein>
    <submittedName>
        <fullName evidence="2">Uncharacterized protein</fullName>
    </submittedName>
</protein>
<feature type="transmembrane region" description="Helical" evidence="1">
    <location>
        <begin position="22"/>
        <end position="41"/>
    </location>
</feature>
<keyword evidence="3" id="KW-1185">Reference proteome</keyword>
<accession>A0A5C4IY89</accession>
<reference evidence="2 3" key="1">
    <citation type="submission" date="2019-05" db="EMBL/GenBank/DDBJ databases">
        <title>Draft genome sequence of Actinomadura sp. 14C53.</title>
        <authorList>
            <person name="Saricaoglu S."/>
            <person name="Isik K."/>
        </authorList>
    </citation>
    <scope>NUCLEOTIDE SEQUENCE [LARGE SCALE GENOMIC DNA]</scope>
    <source>
        <strain evidence="2 3">14C53</strain>
    </source>
</reference>
<evidence type="ECO:0000313" key="3">
    <source>
        <dbReference type="Proteomes" id="UP000309174"/>
    </source>
</evidence>
<feature type="transmembrane region" description="Helical" evidence="1">
    <location>
        <begin position="47"/>
        <end position="67"/>
    </location>
</feature>
<evidence type="ECO:0000256" key="1">
    <source>
        <dbReference type="SAM" id="Phobius"/>
    </source>
</evidence>
<keyword evidence="1" id="KW-0472">Membrane</keyword>